<protein>
    <submittedName>
        <fullName evidence="1">Uncharacterized protein</fullName>
    </submittedName>
</protein>
<proteinExistence type="predicted"/>
<dbReference type="eggNOG" id="KOG0061">
    <property type="taxonomic scope" value="Eukaryota"/>
</dbReference>
<dbReference type="OMA" id="DITIHFL"/>
<dbReference type="Gramene" id="Bra016583.1">
    <property type="protein sequence ID" value="Bra016583.1-P"/>
    <property type="gene ID" value="Bra016583"/>
</dbReference>
<dbReference type="AlphaFoldDB" id="M4DJA5"/>
<dbReference type="STRING" id="51351.M4DJA5"/>
<reference evidence="1" key="3">
    <citation type="submission" date="2023-03" db="UniProtKB">
        <authorList>
            <consortium name="EnsemblPlants"/>
        </authorList>
    </citation>
    <scope>IDENTIFICATION</scope>
    <source>
        <strain evidence="1">cv. Chiifu-401-42</strain>
    </source>
</reference>
<dbReference type="Proteomes" id="UP000011750">
    <property type="component" value="Chromosome A08"/>
</dbReference>
<accession>M4DJA5</accession>
<organism evidence="1 2">
    <name type="scientific">Brassica campestris</name>
    <name type="common">Field mustard</name>
    <dbReference type="NCBI Taxonomy" id="3711"/>
    <lineage>
        <taxon>Eukaryota</taxon>
        <taxon>Viridiplantae</taxon>
        <taxon>Streptophyta</taxon>
        <taxon>Embryophyta</taxon>
        <taxon>Tracheophyta</taxon>
        <taxon>Spermatophyta</taxon>
        <taxon>Magnoliopsida</taxon>
        <taxon>eudicotyledons</taxon>
        <taxon>Gunneridae</taxon>
        <taxon>Pentapetalae</taxon>
        <taxon>rosids</taxon>
        <taxon>malvids</taxon>
        <taxon>Brassicales</taxon>
        <taxon>Brassicaceae</taxon>
        <taxon>Brassiceae</taxon>
        <taxon>Brassica</taxon>
    </lineage>
</organism>
<keyword evidence="2" id="KW-1185">Reference proteome</keyword>
<sequence>MVTMGDGETRNVLEGLTGYAEPGTLTALMGPAYVTQDDNLIGTLTVEKLFGIQQEFDLLTRCCGDITIHFLFTSWSHSALEPSMMVCQGS</sequence>
<reference evidence="1 2" key="1">
    <citation type="journal article" date="2011" name="Nat. Genet.">
        <title>The genome of the mesopolyploid crop species Brassica rapa.</title>
        <authorList>
            <consortium name="Brassica rapa Genome Sequencing Project Consortium"/>
            <person name="Wang X."/>
            <person name="Wang H."/>
            <person name="Wang J."/>
            <person name="Sun R."/>
            <person name="Wu J."/>
            <person name="Liu S."/>
            <person name="Bai Y."/>
            <person name="Mun J.H."/>
            <person name="Bancroft I."/>
            <person name="Cheng F."/>
            <person name="Huang S."/>
            <person name="Li X."/>
            <person name="Hua W."/>
            <person name="Wang J."/>
            <person name="Wang X."/>
            <person name="Freeling M."/>
            <person name="Pires J.C."/>
            <person name="Paterson A.H."/>
            <person name="Chalhoub B."/>
            <person name="Wang B."/>
            <person name="Hayward A."/>
            <person name="Sharpe A.G."/>
            <person name="Park B.S."/>
            <person name="Weisshaar B."/>
            <person name="Liu B."/>
            <person name="Li B."/>
            <person name="Liu B."/>
            <person name="Tong C."/>
            <person name="Song C."/>
            <person name="Duran C."/>
            <person name="Peng C."/>
            <person name="Geng C."/>
            <person name="Koh C."/>
            <person name="Lin C."/>
            <person name="Edwards D."/>
            <person name="Mu D."/>
            <person name="Shen D."/>
            <person name="Soumpourou E."/>
            <person name="Li F."/>
            <person name="Fraser F."/>
            <person name="Conant G."/>
            <person name="Lassalle G."/>
            <person name="King G.J."/>
            <person name="Bonnema G."/>
            <person name="Tang H."/>
            <person name="Wang H."/>
            <person name="Belcram H."/>
            <person name="Zhou H."/>
            <person name="Hirakawa H."/>
            <person name="Abe H."/>
            <person name="Guo H."/>
            <person name="Wang H."/>
            <person name="Jin H."/>
            <person name="Parkin I.A."/>
            <person name="Batley J."/>
            <person name="Kim J.S."/>
            <person name="Just J."/>
            <person name="Li J."/>
            <person name="Xu J."/>
            <person name="Deng J."/>
            <person name="Kim J.A."/>
            <person name="Li J."/>
            <person name="Yu J."/>
            <person name="Meng J."/>
            <person name="Wang J."/>
            <person name="Min J."/>
            <person name="Poulain J."/>
            <person name="Wang J."/>
            <person name="Hatakeyama K."/>
            <person name="Wu K."/>
            <person name="Wang L."/>
            <person name="Fang L."/>
            <person name="Trick M."/>
            <person name="Links M.G."/>
            <person name="Zhao M."/>
            <person name="Jin M."/>
            <person name="Ramchiary N."/>
            <person name="Drou N."/>
            <person name="Berkman P.J."/>
            <person name="Cai Q."/>
            <person name="Huang Q."/>
            <person name="Li R."/>
            <person name="Tabata S."/>
            <person name="Cheng S."/>
            <person name="Zhang S."/>
            <person name="Zhang S."/>
            <person name="Huang S."/>
            <person name="Sato S."/>
            <person name="Sun S."/>
            <person name="Kwon S.J."/>
            <person name="Choi S.R."/>
            <person name="Lee T.H."/>
            <person name="Fan W."/>
            <person name="Zhao X."/>
            <person name="Tan X."/>
            <person name="Xu X."/>
            <person name="Wang Y."/>
            <person name="Qiu Y."/>
            <person name="Yin Y."/>
            <person name="Li Y."/>
            <person name="Du Y."/>
            <person name="Liao Y."/>
            <person name="Lim Y."/>
            <person name="Narusaka Y."/>
            <person name="Wang Y."/>
            <person name="Wang Z."/>
            <person name="Li Z."/>
            <person name="Wang Z."/>
            <person name="Xiong Z."/>
            <person name="Zhang Z."/>
        </authorList>
    </citation>
    <scope>NUCLEOTIDE SEQUENCE [LARGE SCALE GENOMIC DNA]</scope>
    <source>
        <strain evidence="1 2">cv. Chiifu-401-42</strain>
    </source>
</reference>
<dbReference type="EnsemblPlants" id="Bra016583.1">
    <property type="protein sequence ID" value="Bra016583.1-P"/>
    <property type="gene ID" value="Bra016583"/>
</dbReference>
<dbReference type="InParanoid" id="M4DJA5"/>
<reference evidence="1 2" key="2">
    <citation type="journal article" date="2018" name="Hortic Res">
        <title>Improved Brassica rapa reference genome by single-molecule sequencing and chromosome conformation capture technologies.</title>
        <authorList>
            <person name="Zhang L."/>
            <person name="Cai X."/>
            <person name="Wu J."/>
            <person name="Liu M."/>
            <person name="Grob S."/>
            <person name="Cheng F."/>
            <person name="Liang J."/>
            <person name="Cai C."/>
            <person name="Liu Z."/>
            <person name="Liu B."/>
            <person name="Wang F."/>
            <person name="Li S."/>
            <person name="Liu F."/>
            <person name="Li X."/>
            <person name="Cheng L."/>
            <person name="Yang W."/>
            <person name="Li M.H."/>
            <person name="Grossniklaus U."/>
            <person name="Zheng H."/>
            <person name="Wang X."/>
        </authorList>
    </citation>
    <scope>NUCLEOTIDE SEQUENCE [LARGE SCALE GENOMIC DNA]</scope>
    <source>
        <strain evidence="1 2">cv. Chiifu-401-42</strain>
    </source>
</reference>
<dbReference type="HOGENOM" id="CLU_2443973_0_0_1"/>
<name>M4DJA5_BRACM</name>
<evidence type="ECO:0000313" key="2">
    <source>
        <dbReference type="Proteomes" id="UP000011750"/>
    </source>
</evidence>
<evidence type="ECO:0000313" key="1">
    <source>
        <dbReference type="EnsemblPlants" id="Bra016583.1-P"/>
    </source>
</evidence>